<evidence type="ECO:0008006" key="3">
    <source>
        <dbReference type="Google" id="ProtNLM"/>
    </source>
</evidence>
<accession>A0A3L6FJW8</accession>
<proteinExistence type="predicted"/>
<comment type="caution">
    <text evidence="2">The sequence shown here is derived from an EMBL/GenBank/DDBJ whole genome shotgun (WGS) entry which is preliminary data.</text>
</comment>
<feature type="compositionally biased region" description="Basic and acidic residues" evidence="1">
    <location>
        <begin position="252"/>
        <end position="282"/>
    </location>
</feature>
<protein>
    <recommendedName>
        <fullName evidence="3">SWAP (Suppressor-of-White-APricot)/surp domain-containing protein</fullName>
    </recommendedName>
</protein>
<sequence length="360" mass="40423">MPDHHLHIYFRYLVDHPQLLKDDADAVGTNKAMLCYTSLKHDMANLFFLFCDLKSPSHMVEVLTTRTKEILVTGGTEEILRVTTEALLSALTTVLVSVPTEDDQWSAKTAVMAWYPISIASDRSSAGPSEKQLYDKQGNSRFHLDQDALSERISNGEADASLTVASKEADSSEASMTKEQKLKAERLRRAKMFAAIIKSGDKKMNDLAVFAAIIKSGDKKMNDLAASSDPTSEAAKAIPDMNVSGLDQQSVAKEREGSSDPFEHEGPNLTNHNKDSDDEPNRVRKYRKKHRESHEEKDESEDIYKHSRKRHHPEHSRGPSKDVHKHKHKSLKVAQKCPRLDQVPSLNQTSCSMTLHNQLR</sequence>
<feature type="compositionally biased region" description="Basic and acidic residues" evidence="1">
    <location>
        <begin position="292"/>
        <end position="305"/>
    </location>
</feature>
<evidence type="ECO:0000256" key="1">
    <source>
        <dbReference type="SAM" id="MobiDB-lite"/>
    </source>
</evidence>
<gene>
    <name evidence="2" type="ORF">Zm00014a_009150</name>
</gene>
<organism evidence="2">
    <name type="scientific">Zea mays</name>
    <name type="common">Maize</name>
    <dbReference type="NCBI Taxonomy" id="4577"/>
    <lineage>
        <taxon>Eukaryota</taxon>
        <taxon>Viridiplantae</taxon>
        <taxon>Streptophyta</taxon>
        <taxon>Embryophyta</taxon>
        <taxon>Tracheophyta</taxon>
        <taxon>Spermatophyta</taxon>
        <taxon>Magnoliopsida</taxon>
        <taxon>Liliopsida</taxon>
        <taxon>Poales</taxon>
        <taxon>Poaceae</taxon>
        <taxon>PACMAD clade</taxon>
        <taxon>Panicoideae</taxon>
        <taxon>Andropogonodae</taxon>
        <taxon>Andropogoneae</taxon>
        <taxon>Tripsacinae</taxon>
        <taxon>Zea</taxon>
    </lineage>
</organism>
<feature type="region of interest" description="Disordered" evidence="1">
    <location>
        <begin position="224"/>
        <end position="341"/>
    </location>
</feature>
<evidence type="ECO:0000313" key="2">
    <source>
        <dbReference type="EMBL" id="PWZ33544.1"/>
    </source>
</evidence>
<dbReference type="AlphaFoldDB" id="A0A3L6FJW8"/>
<dbReference type="ExpressionAtlas" id="A0A3L6FJW8">
    <property type="expression patterns" value="baseline and differential"/>
</dbReference>
<feature type="region of interest" description="Disordered" evidence="1">
    <location>
        <begin position="155"/>
        <end position="182"/>
    </location>
</feature>
<name>A0A3L6FJW8_MAIZE</name>
<dbReference type="EMBL" id="NCVQ01000004">
    <property type="protein sequence ID" value="PWZ33544.1"/>
    <property type="molecule type" value="Genomic_DNA"/>
</dbReference>
<dbReference type="Proteomes" id="UP000251960">
    <property type="component" value="Chromosome 3"/>
</dbReference>
<reference evidence="2" key="1">
    <citation type="journal article" date="2018" name="Nat. Genet.">
        <title>Extensive intraspecific gene order and gene structural variations between Mo17 and other maize genomes.</title>
        <authorList>
            <person name="Sun S."/>
            <person name="Zhou Y."/>
            <person name="Chen J."/>
            <person name="Shi J."/>
            <person name="Zhao H."/>
            <person name="Zhao H."/>
            <person name="Song W."/>
            <person name="Zhang M."/>
            <person name="Cui Y."/>
            <person name="Dong X."/>
            <person name="Liu H."/>
            <person name="Ma X."/>
            <person name="Jiao Y."/>
            <person name="Wang B."/>
            <person name="Wei X."/>
            <person name="Stein J.C."/>
            <person name="Glaubitz J.C."/>
            <person name="Lu F."/>
            <person name="Yu G."/>
            <person name="Liang C."/>
            <person name="Fengler K."/>
            <person name="Li B."/>
            <person name="Rafalski A."/>
            <person name="Schnable P.S."/>
            <person name="Ware D.H."/>
            <person name="Buckler E.S."/>
            <person name="Lai J."/>
        </authorList>
    </citation>
    <scope>NUCLEOTIDE SEQUENCE [LARGE SCALE GENOMIC DNA]</scope>
    <source>
        <tissue evidence="2">Seedling</tissue>
    </source>
</reference>